<evidence type="ECO:0000313" key="3">
    <source>
        <dbReference type="Proteomes" id="UP001250656"/>
    </source>
</evidence>
<dbReference type="InterPro" id="IPR024213">
    <property type="entry name" value="DUF3822"/>
</dbReference>
<feature type="compositionally biased region" description="Polar residues" evidence="1">
    <location>
        <begin position="160"/>
        <end position="170"/>
    </location>
</feature>
<keyword evidence="3" id="KW-1185">Reference proteome</keyword>
<name>A0ABU3L1V7_9FLAO</name>
<dbReference type="Proteomes" id="UP001250656">
    <property type="component" value="Unassembled WGS sequence"/>
</dbReference>
<dbReference type="EMBL" id="JAVTTP010000001">
    <property type="protein sequence ID" value="MDT7827296.1"/>
    <property type="molecule type" value="Genomic_DNA"/>
</dbReference>
<reference evidence="2 3" key="1">
    <citation type="submission" date="2023-09" db="EMBL/GenBank/DDBJ databases">
        <title>Novel taxa isolated from Blanes Bay.</title>
        <authorList>
            <person name="Rey-Velasco X."/>
            <person name="Lucena T."/>
        </authorList>
    </citation>
    <scope>NUCLEOTIDE SEQUENCE [LARGE SCALE GENOMIC DNA]</scope>
    <source>
        <strain evidence="2 3">S334</strain>
    </source>
</reference>
<evidence type="ECO:0000256" key="1">
    <source>
        <dbReference type="SAM" id="MobiDB-lite"/>
    </source>
</evidence>
<organism evidence="2 3">
    <name type="scientific">Pricia mediterranea</name>
    <dbReference type="NCBI Taxonomy" id="3076079"/>
    <lineage>
        <taxon>Bacteria</taxon>
        <taxon>Pseudomonadati</taxon>
        <taxon>Bacteroidota</taxon>
        <taxon>Flavobacteriia</taxon>
        <taxon>Flavobacteriales</taxon>
        <taxon>Flavobacteriaceae</taxon>
        <taxon>Pricia</taxon>
    </lineage>
</organism>
<proteinExistence type="predicted"/>
<feature type="region of interest" description="Disordered" evidence="1">
    <location>
        <begin position="160"/>
        <end position="179"/>
    </location>
</feature>
<dbReference type="Gene3D" id="3.30.420.260">
    <property type="match status" value="1"/>
</dbReference>
<dbReference type="Pfam" id="PF12864">
    <property type="entry name" value="DUF3822"/>
    <property type="match status" value="2"/>
</dbReference>
<dbReference type="CDD" id="cd24013">
    <property type="entry name" value="ASKHA_ATPase_BT3980-like"/>
    <property type="match status" value="1"/>
</dbReference>
<gene>
    <name evidence="2" type="ORF">RQM65_01285</name>
</gene>
<evidence type="ECO:0000313" key="2">
    <source>
        <dbReference type="EMBL" id="MDT7827296.1"/>
    </source>
</evidence>
<sequence length="292" mass="33397">MENHTKLSIQVSLNGLSFCILNTQANEVIQTESQVFAKQLTPYAVLERLKALFLEHKIGQKRFSEVVAVHRNNLFGLVPQLFFNADELANYLKFNTKLLSTDHITYDELKKDGLVNVYVPFVNINNYIYDLFGAFTFKHHGTVMIESLLGRPVQPDNRQVQVSGRQNAVSDGTGRSEELKSKGKEPVCYVYVCERKIDVTVVVQNKLLLYNNFSFVTKEDFLYYLLFTLEQLKLDASTVSVKLFGDIEEDDDIYELCYRYIPHVGIFAPSAMEHPLTHGHDEPIDFTVLNAL</sequence>
<comment type="caution">
    <text evidence="2">The sequence shown here is derived from an EMBL/GenBank/DDBJ whole genome shotgun (WGS) entry which is preliminary data.</text>
</comment>
<protein>
    <submittedName>
        <fullName evidence="2">DUF3822 family protein</fullName>
    </submittedName>
</protein>
<dbReference type="Gene3D" id="3.30.420.250">
    <property type="match status" value="1"/>
</dbReference>
<accession>A0ABU3L1V7</accession>
<dbReference type="RefSeq" id="WP_314012151.1">
    <property type="nucleotide sequence ID" value="NZ_JAVTTP010000001.1"/>
</dbReference>